<accession>A0AA40EQC6</accession>
<evidence type="ECO:0000256" key="1">
    <source>
        <dbReference type="ARBA" id="ARBA00001947"/>
    </source>
</evidence>
<evidence type="ECO:0000256" key="6">
    <source>
        <dbReference type="ARBA" id="ARBA00022833"/>
    </source>
</evidence>
<keyword evidence="6" id="KW-0862">Zinc</keyword>
<keyword evidence="7" id="KW-0482">Metalloprotease</keyword>
<evidence type="ECO:0000256" key="2">
    <source>
        <dbReference type="ARBA" id="ARBA00010279"/>
    </source>
</evidence>
<organism evidence="10 11">
    <name type="scientific">Schizothecium vesticola</name>
    <dbReference type="NCBI Taxonomy" id="314040"/>
    <lineage>
        <taxon>Eukaryota</taxon>
        <taxon>Fungi</taxon>
        <taxon>Dikarya</taxon>
        <taxon>Ascomycota</taxon>
        <taxon>Pezizomycotina</taxon>
        <taxon>Sordariomycetes</taxon>
        <taxon>Sordariomycetidae</taxon>
        <taxon>Sordariales</taxon>
        <taxon>Schizotheciaceae</taxon>
        <taxon>Schizothecium</taxon>
    </lineage>
</organism>
<keyword evidence="3" id="KW-0645">Protease</keyword>
<dbReference type="InterPro" id="IPR029463">
    <property type="entry name" value="Lys_MEP"/>
</dbReference>
<keyword evidence="11" id="KW-1185">Reference proteome</keyword>
<dbReference type="PANTHER" id="PTHR37016">
    <property type="match status" value="1"/>
</dbReference>
<dbReference type="EMBL" id="JAUKUD010000005">
    <property type="protein sequence ID" value="KAK0743546.1"/>
    <property type="molecule type" value="Genomic_DNA"/>
</dbReference>
<protein>
    <recommendedName>
        <fullName evidence="9">Lysine-specific metallo-endopeptidase domain-containing protein</fullName>
    </recommendedName>
</protein>
<comment type="caution">
    <text evidence="10">The sequence shown here is derived from an EMBL/GenBank/DDBJ whole genome shotgun (WGS) entry which is preliminary data.</text>
</comment>
<dbReference type="GO" id="GO:0004222">
    <property type="term" value="F:metalloendopeptidase activity"/>
    <property type="evidence" value="ECO:0007669"/>
    <property type="project" value="InterPro"/>
</dbReference>
<dbReference type="GO" id="GO:0006508">
    <property type="term" value="P:proteolysis"/>
    <property type="evidence" value="ECO:0007669"/>
    <property type="project" value="UniProtKB-KW"/>
</dbReference>
<feature type="domain" description="Lysine-specific metallo-endopeptidase" evidence="9">
    <location>
        <begin position="328"/>
        <end position="434"/>
    </location>
</feature>
<sequence length="449" mass="50388">MMGYIPCSLSCLTSRSSHSHLVAPQQQRSNVIQVKPSVIKSQVCPFPGLPKHPSAPCFPSYLCHGKTTTKMARPRYLAAFFLIFLLRAVSTTPLLVTLFVANDNTTLQVNVKNVAAYPIKILAESLALDDLALDHNISAFCNGRKVDFARIHFTRMFTSHDTDVFITLLPNQTMSSDPSGIASLNVLGSASCFISSQGNILALPETDTPSFRKKIERIPYATKEIHVLIHNKMSAELRIREIGAVSLDRRAAIRTETSCSVSQKTSMESAFTRAGKLAAYARDQLRQNKNPKRIYAYWLQDKQKTLDFIASKYELIRIYATNKLIYYEDGPKLHYTCKDEWKKCNTQSGIIAYAYPILQPEGSRRYVVIVTCPIFWQMELQLKRCPGKDRGSSMVHELSHALIPTFDKAYGEAAIKSTSPNDRLVNAENYELFAHDAEAGCPATYDWPN</sequence>
<feature type="transmembrane region" description="Helical" evidence="8">
    <location>
        <begin position="76"/>
        <end position="101"/>
    </location>
</feature>
<evidence type="ECO:0000313" key="11">
    <source>
        <dbReference type="Proteomes" id="UP001172155"/>
    </source>
</evidence>
<reference evidence="10" key="1">
    <citation type="submission" date="2023-06" db="EMBL/GenBank/DDBJ databases">
        <title>Genome-scale phylogeny and comparative genomics of the fungal order Sordariales.</title>
        <authorList>
            <consortium name="Lawrence Berkeley National Laboratory"/>
            <person name="Hensen N."/>
            <person name="Bonometti L."/>
            <person name="Westerberg I."/>
            <person name="Brannstrom I.O."/>
            <person name="Guillou S."/>
            <person name="Cros-Aarteil S."/>
            <person name="Calhoun S."/>
            <person name="Haridas S."/>
            <person name="Kuo A."/>
            <person name="Mondo S."/>
            <person name="Pangilinan J."/>
            <person name="Riley R."/>
            <person name="LaButti K."/>
            <person name="Andreopoulos B."/>
            <person name="Lipzen A."/>
            <person name="Chen C."/>
            <person name="Yanf M."/>
            <person name="Daum C."/>
            <person name="Ng V."/>
            <person name="Clum A."/>
            <person name="Steindorff A."/>
            <person name="Ohm R."/>
            <person name="Martin F."/>
            <person name="Silar P."/>
            <person name="Natvig D."/>
            <person name="Lalanne C."/>
            <person name="Gautier V."/>
            <person name="Ament-velasquez S.L."/>
            <person name="Kruys A."/>
            <person name="Hutchinson M.I."/>
            <person name="Powell A.J."/>
            <person name="Barry K."/>
            <person name="Miller A.N."/>
            <person name="Grigoriev I.V."/>
            <person name="Debuchy R."/>
            <person name="Gladieux P."/>
            <person name="Thoren M.H."/>
            <person name="Johannesson H."/>
        </authorList>
    </citation>
    <scope>NUCLEOTIDE SEQUENCE</scope>
    <source>
        <strain evidence="10">SMH3187-1</strain>
    </source>
</reference>
<dbReference type="Proteomes" id="UP001172155">
    <property type="component" value="Unassembled WGS sequence"/>
</dbReference>
<evidence type="ECO:0000256" key="3">
    <source>
        <dbReference type="ARBA" id="ARBA00022670"/>
    </source>
</evidence>
<dbReference type="SUPFAM" id="SSF55486">
    <property type="entry name" value="Metalloproteases ('zincins'), catalytic domain"/>
    <property type="match status" value="1"/>
</dbReference>
<dbReference type="GO" id="GO:0046872">
    <property type="term" value="F:metal ion binding"/>
    <property type="evidence" value="ECO:0007669"/>
    <property type="project" value="UniProtKB-KW"/>
</dbReference>
<dbReference type="AlphaFoldDB" id="A0AA40EQC6"/>
<keyword evidence="4" id="KW-0479">Metal-binding</keyword>
<evidence type="ECO:0000256" key="7">
    <source>
        <dbReference type="ARBA" id="ARBA00023049"/>
    </source>
</evidence>
<evidence type="ECO:0000256" key="8">
    <source>
        <dbReference type="SAM" id="Phobius"/>
    </source>
</evidence>
<comment type="cofactor">
    <cofactor evidence="1">
        <name>Zn(2+)</name>
        <dbReference type="ChEBI" id="CHEBI:29105"/>
    </cofactor>
</comment>
<proteinExistence type="inferred from homology"/>
<name>A0AA40EQC6_9PEZI</name>
<evidence type="ECO:0000256" key="5">
    <source>
        <dbReference type="ARBA" id="ARBA00022801"/>
    </source>
</evidence>
<comment type="similarity">
    <text evidence="2">Belongs to the peptidase M35 family.</text>
</comment>
<keyword evidence="8" id="KW-1133">Transmembrane helix</keyword>
<evidence type="ECO:0000259" key="9">
    <source>
        <dbReference type="Pfam" id="PF14521"/>
    </source>
</evidence>
<evidence type="ECO:0000313" key="10">
    <source>
        <dbReference type="EMBL" id="KAK0743546.1"/>
    </source>
</evidence>
<dbReference type="Pfam" id="PF14521">
    <property type="entry name" value="Aspzincin_M35"/>
    <property type="match status" value="1"/>
</dbReference>
<dbReference type="InterPro" id="IPR024079">
    <property type="entry name" value="MetalloPept_cat_dom_sf"/>
</dbReference>
<dbReference type="PANTHER" id="PTHR37016:SF3">
    <property type="entry name" value="NEUTRAL PROTEASE 2-RELATED"/>
    <property type="match status" value="1"/>
</dbReference>
<gene>
    <name evidence="10" type="ORF">B0T18DRAFT_415425</name>
</gene>
<dbReference type="InterPro" id="IPR050414">
    <property type="entry name" value="Fungal_M35_metalloproteases"/>
</dbReference>
<keyword evidence="8" id="KW-0472">Membrane</keyword>
<evidence type="ECO:0000256" key="4">
    <source>
        <dbReference type="ARBA" id="ARBA00022723"/>
    </source>
</evidence>
<keyword evidence="8" id="KW-0812">Transmembrane</keyword>
<keyword evidence="5" id="KW-0378">Hydrolase</keyword>
<dbReference type="Gene3D" id="3.40.390.10">
    <property type="entry name" value="Collagenase (Catalytic Domain)"/>
    <property type="match status" value="1"/>
</dbReference>